<dbReference type="AlphaFoldDB" id="A0A139WW21"/>
<accession>A0A139WW21</accession>
<protein>
    <submittedName>
        <fullName evidence="1">Uncharacterized protein</fullName>
    </submittedName>
</protein>
<name>A0A139WW21_9CYAN</name>
<comment type="caution">
    <text evidence="1">The sequence shown here is derived from an EMBL/GenBank/DDBJ whole genome shotgun (WGS) entry which is preliminary data.</text>
</comment>
<keyword evidence="2" id="KW-1185">Reference proteome</keyword>
<evidence type="ECO:0000313" key="2">
    <source>
        <dbReference type="Proteomes" id="UP000076925"/>
    </source>
</evidence>
<proteinExistence type="predicted"/>
<dbReference type="Proteomes" id="UP000076925">
    <property type="component" value="Unassembled WGS sequence"/>
</dbReference>
<evidence type="ECO:0000313" key="1">
    <source>
        <dbReference type="EMBL" id="KYC36637.1"/>
    </source>
</evidence>
<gene>
    <name evidence="1" type="ORF">WA1_43925</name>
</gene>
<dbReference type="STRING" id="128403.WA1_43925"/>
<sequence length="74" mass="8599">MASERNSRKVKNLIEMLALSFEMLRYAYATLSMTTLDQLFCGVLLLAQISMINDKRTLLDHENKTARYRQGQRS</sequence>
<reference evidence="1 2" key="1">
    <citation type="journal article" date="2013" name="Genome Biol. Evol.">
        <title>Genomes of Stigonematalean cyanobacteria (subsection V) and the evolution of oxygenic photosynthesis from prokaryotes to plastids.</title>
        <authorList>
            <person name="Dagan T."/>
            <person name="Roettger M."/>
            <person name="Stucken K."/>
            <person name="Landan G."/>
            <person name="Koch R."/>
            <person name="Major P."/>
            <person name="Gould S.B."/>
            <person name="Goremykin V.V."/>
            <person name="Rippka R."/>
            <person name="Tandeau de Marsac N."/>
            <person name="Gugger M."/>
            <person name="Lockhart P.J."/>
            <person name="Allen J.F."/>
            <person name="Brune I."/>
            <person name="Maus I."/>
            <person name="Puhler A."/>
            <person name="Martin W.F."/>
        </authorList>
    </citation>
    <scope>NUCLEOTIDE SEQUENCE [LARGE SCALE GENOMIC DNA]</scope>
    <source>
        <strain evidence="1 2">PCC 7110</strain>
    </source>
</reference>
<organism evidence="1 2">
    <name type="scientific">Scytonema hofmannii PCC 7110</name>
    <dbReference type="NCBI Taxonomy" id="128403"/>
    <lineage>
        <taxon>Bacteria</taxon>
        <taxon>Bacillati</taxon>
        <taxon>Cyanobacteriota</taxon>
        <taxon>Cyanophyceae</taxon>
        <taxon>Nostocales</taxon>
        <taxon>Scytonemataceae</taxon>
        <taxon>Scytonema</taxon>
    </lineage>
</organism>
<dbReference type="EMBL" id="ANNX02000047">
    <property type="protein sequence ID" value="KYC36637.1"/>
    <property type="molecule type" value="Genomic_DNA"/>
</dbReference>
<dbReference type="RefSeq" id="WP_017744658.1">
    <property type="nucleotide sequence ID" value="NZ_KQ976354.1"/>
</dbReference>